<reference evidence="4" key="1">
    <citation type="submission" date="2021-02" db="EMBL/GenBank/DDBJ databases">
        <authorList>
            <person name="Nowell W R."/>
        </authorList>
    </citation>
    <scope>NUCLEOTIDE SEQUENCE</scope>
</reference>
<dbReference type="EMBL" id="CAJOBD010000278">
    <property type="protein sequence ID" value="CAF3633150.1"/>
    <property type="molecule type" value="Genomic_DNA"/>
</dbReference>
<organism evidence="4 9">
    <name type="scientific">Rotaria sordida</name>
    <dbReference type="NCBI Taxonomy" id="392033"/>
    <lineage>
        <taxon>Eukaryota</taxon>
        <taxon>Metazoa</taxon>
        <taxon>Spiralia</taxon>
        <taxon>Gnathifera</taxon>
        <taxon>Rotifera</taxon>
        <taxon>Eurotatoria</taxon>
        <taxon>Bdelloidea</taxon>
        <taxon>Philodinida</taxon>
        <taxon>Philodinidae</taxon>
        <taxon>Rotaria</taxon>
    </lineage>
</organism>
<keyword evidence="1" id="KW-0547">Nucleotide-binding</keyword>
<dbReference type="GO" id="GO:0000400">
    <property type="term" value="F:four-way junction DNA binding"/>
    <property type="evidence" value="ECO:0007669"/>
    <property type="project" value="TreeGrafter"/>
</dbReference>
<evidence type="ECO:0000313" key="6">
    <source>
        <dbReference type="EMBL" id="CAF3591107.1"/>
    </source>
</evidence>
<dbReference type="AlphaFoldDB" id="A0A814DIG9"/>
<proteinExistence type="predicted"/>
<dbReference type="GO" id="GO:0003697">
    <property type="term" value="F:single-stranded DNA binding"/>
    <property type="evidence" value="ECO:0007669"/>
    <property type="project" value="TreeGrafter"/>
</dbReference>
<keyword evidence="2" id="KW-0067">ATP-binding</keyword>
<dbReference type="EMBL" id="CAJNOL010000634">
    <property type="protein sequence ID" value="CAF1146804.1"/>
    <property type="molecule type" value="Genomic_DNA"/>
</dbReference>
<dbReference type="InterPro" id="IPR027417">
    <property type="entry name" value="P-loop_NTPase"/>
</dbReference>
<dbReference type="GO" id="GO:0003690">
    <property type="term" value="F:double-stranded DNA binding"/>
    <property type="evidence" value="ECO:0007669"/>
    <property type="project" value="TreeGrafter"/>
</dbReference>
<evidence type="ECO:0000256" key="1">
    <source>
        <dbReference type="ARBA" id="ARBA00022741"/>
    </source>
</evidence>
<evidence type="ECO:0000313" key="4">
    <source>
        <dbReference type="EMBL" id="CAF0955169.1"/>
    </source>
</evidence>
<dbReference type="Gene3D" id="3.40.50.300">
    <property type="entry name" value="P-loop containing nucleotide triphosphate hydrolases"/>
    <property type="match status" value="1"/>
</dbReference>
<dbReference type="PROSITE" id="PS50162">
    <property type="entry name" value="RECA_2"/>
    <property type="match status" value="1"/>
</dbReference>
<dbReference type="PANTHER" id="PTHR46456">
    <property type="entry name" value="DNA REPAIR PROTEIN RAD51 HOMOLOG 2"/>
    <property type="match status" value="1"/>
</dbReference>
<name>A0A814DIG9_9BILA</name>
<evidence type="ECO:0000259" key="3">
    <source>
        <dbReference type="PROSITE" id="PS50162"/>
    </source>
</evidence>
<dbReference type="GO" id="GO:0033063">
    <property type="term" value="C:Rad51B-Rad51C-Rad51D-XRCC2 complex"/>
    <property type="evidence" value="ECO:0007669"/>
    <property type="project" value="InterPro"/>
</dbReference>
<dbReference type="GO" id="GO:0140664">
    <property type="term" value="F:ATP-dependent DNA damage sensor activity"/>
    <property type="evidence" value="ECO:0007669"/>
    <property type="project" value="InterPro"/>
</dbReference>
<dbReference type="InterPro" id="IPR013632">
    <property type="entry name" value="Rad51_C"/>
</dbReference>
<protein>
    <recommendedName>
        <fullName evidence="3">RecA family profile 1 domain-containing protein</fullName>
    </recommendedName>
</protein>
<evidence type="ECO:0000256" key="2">
    <source>
        <dbReference type="ARBA" id="ARBA00022840"/>
    </source>
</evidence>
<dbReference type="GO" id="GO:0005657">
    <property type="term" value="C:replication fork"/>
    <property type="evidence" value="ECO:0007669"/>
    <property type="project" value="TreeGrafter"/>
</dbReference>
<gene>
    <name evidence="6" type="ORF">FNK824_LOCUS2924</name>
    <name evidence="7" type="ORF">JBS370_LOCUS5394</name>
    <name evidence="5" type="ORF">JXQ802_LOCUS21513</name>
    <name evidence="4" type="ORF">SEV965_LOCUS8468</name>
</gene>
<dbReference type="GO" id="GO:0000724">
    <property type="term" value="P:double-strand break repair via homologous recombination"/>
    <property type="evidence" value="ECO:0007669"/>
    <property type="project" value="InterPro"/>
</dbReference>
<feature type="domain" description="RecA family profile 1" evidence="3">
    <location>
        <begin position="81"/>
        <end position="250"/>
    </location>
</feature>
<dbReference type="EMBL" id="CAJOBE010000185">
    <property type="protein sequence ID" value="CAF3591107.1"/>
    <property type="molecule type" value="Genomic_DNA"/>
</dbReference>
<dbReference type="EMBL" id="CAJNOU010000314">
    <property type="protein sequence ID" value="CAF0955169.1"/>
    <property type="molecule type" value="Genomic_DNA"/>
</dbReference>
<dbReference type="PIRSF" id="PIRSF005856">
    <property type="entry name" value="Rad51"/>
    <property type="match status" value="1"/>
</dbReference>
<evidence type="ECO:0000313" key="9">
    <source>
        <dbReference type="Proteomes" id="UP000663889"/>
    </source>
</evidence>
<dbReference type="Pfam" id="PF08423">
    <property type="entry name" value="Rad51"/>
    <property type="match status" value="1"/>
</dbReference>
<keyword evidence="8" id="KW-1185">Reference proteome</keyword>
<dbReference type="SUPFAM" id="SSF52540">
    <property type="entry name" value="P-loop containing nucleoside triphosphate hydrolases"/>
    <property type="match status" value="1"/>
</dbReference>
<dbReference type="InterPro" id="IPR016467">
    <property type="entry name" value="DNA_recomb/repair_RecA-like"/>
</dbReference>
<comment type="caution">
    <text evidence="4">The sequence shown here is derived from an EMBL/GenBank/DDBJ whole genome shotgun (WGS) entry which is preliminary data.</text>
</comment>
<sequence length="370" mass="42298">MSFISFTSPYFTSLNLIDNHLLERFERAGIKNLIDLSAYTSLELSFKFRLSIFNAEEILEKLFSILSIQSKNVYDMLIETSSLYIPTTLPTLNHYLNGGLRRGLLIELCGSWGSGKTQFCLHLTAQCCLMGLRSIYIDTEHTFSSDRLLNMISDFNSKQEHLLELVRTETIFDSDSLMNILTQIENELEDEFKNNTIDQCPILLIIDSIAAPLRMSTIGYNRDNTLLLFTDCAKRLATRYNLLVLVTNQVTTKRRSNVLTEKSDEHLSLTTNKNIGNDFYMSVALGKAWSYSVNIRLAISYQGDTRRQLIVGKSIESPGYTIPFRILTNGLEEIEENRNINTEKKPLKKNLIPQLIQADEMHLIGKQLRP</sequence>
<dbReference type="Proteomes" id="UP000663836">
    <property type="component" value="Unassembled WGS sequence"/>
</dbReference>
<evidence type="ECO:0000313" key="7">
    <source>
        <dbReference type="EMBL" id="CAF3633150.1"/>
    </source>
</evidence>
<evidence type="ECO:0000313" key="5">
    <source>
        <dbReference type="EMBL" id="CAF1146804.1"/>
    </source>
</evidence>
<accession>A0A814DIG9</accession>
<evidence type="ECO:0000313" key="8">
    <source>
        <dbReference type="Proteomes" id="UP000663870"/>
    </source>
</evidence>
<dbReference type="Proteomes" id="UP000663874">
    <property type="component" value="Unassembled WGS sequence"/>
</dbReference>
<dbReference type="GO" id="GO:0005524">
    <property type="term" value="F:ATP binding"/>
    <property type="evidence" value="ECO:0007669"/>
    <property type="project" value="UniProtKB-KW"/>
</dbReference>
<dbReference type="PANTHER" id="PTHR46456:SF1">
    <property type="entry name" value="DNA REPAIR PROTEIN RAD51 HOMOLOG 2"/>
    <property type="match status" value="1"/>
</dbReference>
<dbReference type="Proteomes" id="UP000663889">
    <property type="component" value="Unassembled WGS sequence"/>
</dbReference>
<dbReference type="Proteomes" id="UP000663870">
    <property type="component" value="Unassembled WGS sequence"/>
</dbReference>
<dbReference type="InterPro" id="IPR030548">
    <property type="entry name" value="RAD51B"/>
</dbReference>
<dbReference type="InterPro" id="IPR020588">
    <property type="entry name" value="RecA_ATP-bd"/>
</dbReference>